<dbReference type="EMBL" id="BDQK01000014">
    <property type="protein sequence ID" value="GBF81988.1"/>
    <property type="molecule type" value="Genomic_DNA"/>
</dbReference>
<feature type="region of interest" description="Disordered" evidence="1">
    <location>
        <begin position="45"/>
        <end position="70"/>
    </location>
</feature>
<feature type="transmembrane region" description="Helical" evidence="2">
    <location>
        <begin position="17"/>
        <end position="38"/>
    </location>
</feature>
<evidence type="ECO:0000256" key="2">
    <source>
        <dbReference type="SAM" id="Phobius"/>
    </source>
</evidence>
<evidence type="ECO:0000256" key="1">
    <source>
        <dbReference type="SAM" id="MobiDB-lite"/>
    </source>
</evidence>
<dbReference type="RefSeq" id="WP_124971552.1">
    <property type="nucleotide sequence ID" value="NZ_BDQK01000014.1"/>
</dbReference>
<dbReference type="Proteomes" id="UP000287247">
    <property type="component" value="Unassembled WGS sequence"/>
</dbReference>
<name>A0A401IL76_APHSA</name>
<dbReference type="OrthoDB" id="488882at2"/>
<evidence type="ECO:0000313" key="4">
    <source>
        <dbReference type="Proteomes" id="UP000287247"/>
    </source>
</evidence>
<keyword evidence="4" id="KW-1185">Reference proteome</keyword>
<organism evidence="3 4">
    <name type="scientific">Aphanothece sacrum FPU1</name>
    <dbReference type="NCBI Taxonomy" id="1920663"/>
    <lineage>
        <taxon>Bacteria</taxon>
        <taxon>Bacillati</taxon>
        <taxon>Cyanobacteriota</taxon>
        <taxon>Cyanophyceae</taxon>
        <taxon>Oscillatoriophycideae</taxon>
        <taxon>Chroococcales</taxon>
        <taxon>Aphanothecaceae</taxon>
        <taxon>Aphanothece</taxon>
    </lineage>
</organism>
<gene>
    <name evidence="3" type="ORF">AsFPU1_3411</name>
</gene>
<comment type="caution">
    <text evidence="3">The sequence shown here is derived from an EMBL/GenBank/DDBJ whole genome shotgun (WGS) entry which is preliminary data.</text>
</comment>
<evidence type="ECO:0000313" key="3">
    <source>
        <dbReference type="EMBL" id="GBF81988.1"/>
    </source>
</evidence>
<accession>A0A401IL76</accession>
<dbReference type="InterPro" id="IPR058149">
    <property type="entry name" value="Psb35"/>
</dbReference>
<feature type="compositionally biased region" description="Basic and acidic residues" evidence="1">
    <location>
        <begin position="58"/>
        <end position="70"/>
    </location>
</feature>
<sequence>MNLFLQLLATAGQFPTYFVLVYVVGFIATVTIGSLAWYNSKRPAGWEDAQRPDFVPDMETKTKESEEKKS</sequence>
<keyword evidence="2" id="KW-0472">Membrane</keyword>
<dbReference type="NCBIfam" id="NF047378">
    <property type="entry name" value="photo_II_Psb35"/>
    <property type="match status" value="1"/>
</dbReference>
<proteinExistence type="predicted"/>
<keyword evidence="2" id="KW-1133">Transmembrane helix</keyword>
<reference evidence="4" key="1">
    <citation type="submission" date="2017-05" db="EMBL/GenBank/DDBJ databases">
        <title>Physiological properties and genetic analysis related to exopolysaccharide production of fresh-water unicellular cyanobacterium Aphanothece sacrum, Suizenji Nori, that has been cultured as a food source in Japan.</title>
        <authorList>
            <person name="Kanesaki Y."/>
            <person name="Yoshikawa S."/>
            <person name="Ohki K."/>
        </authorList>
    </citation>
    <scope>NUCLEOTIDE SEQUENCE [LARGE SCALE GENOMIC DNA]</scope>
    <source>
        <strain evidence="4">FPU1</strain>
    </source>
</reference>
<keyword evidence="2" id="KW-0812">Transmembrane</keyword>
<dbReference type="Pfam" id="PF26623">
    <property type="entry name" value="Psb35"/>
    <property type="match status" value="1"/>
</dbReference>
<protein>
    <submittedName>
        <fullName evidence="3">Uncharacterized protein</fullName>
    </submittedName>
</protein>
<dbReference type="AlphaFoldDB" id="A0A401IL76"/>